<evidence type="ECO:0000256" key="2">
    <source>
        <dbReference type="ARBA" id="ARBA00022737"/>
    </source>
</evidence>
<evidence type="ECO:0000256" key="6">
    <source>
        <dbReference type="SAM" id="MobiDB-lite"/>
    </source>
</evidence>
<accession>A0AA39M1X5</accession>
<evidence type="ECO:0000256" key="1">
    <source>
        <dbReference type="ARBA" id="ARBA00022723"/>
    </source>
</evidence>
<dbReference type="InterPro" id="IPR036236">
    <property type="entry name" value="Znf_C2H2_sf"/>
</dbReference>
<dbReference type="FunFam" id="3.30.160.60:FF:000100">
    <property type="entry name" value="Zinc finger 45-like"/>
    <property type="match status" value="1"/>
</dbReference>
<evidence type="ECO:0000256" key="5">
    <source>
        <dbReference type="PROSITE-ProRule" id="PRU00042"/>
    </source>
</evidence>
<dbReference type="InterPro" id="IPR013087">
    <property type="entry name" value="Znf_C2H2_type"/>
</dbReference>
<proteinExistence type="predicted"/>
<dbReference type="PROSITE" id="PS50157">
    <property type="entry name" value="ZINC_FINGER_C2H2_2"/>
    <property type="match status" value="1"/>
</dbReference>
<organism evidence="8 9">
    <name type="scientific">Steinernema hermaphroditum</name>
    <dbReference type="NCBI Taxonomy" id="289476"/>
    <lineage>
        <taxon>Eukaryota</taxon>
        <taxon>Metazoa</taxon>
        <taxon>Ecdysozoa</taxon>
        <taxon>Nematoda</taxon>
        <taxon>Chromadorea</taxon>
        <taxon>Rhabditida</taxon>
        <taxon>Tylenchina</taxon>
        <taxon>Panagrolaimomorpha</taxon>
        <taxon>Strongyloidoidea</taxon>
        <taxon>Steinernematidae</taxon>
        <taxon>Steinernema</taxon>
    </lineage>
</organism>
<dbReference type="GO" id="GO:0000981">
    <property type="term" value="F:DNA-binding transcription factor activity, RNA polymerase II-specific"/>
    <property type="evidence" value="ECO:0007669"/>
    <property type="project" value="TreeGrafter"/>
</dbReference>
<dbReference type="AlphaFoldDB" id="A0AA39M1X5"/>
<evidence type="ECO:0000313" key="9">
    <source>
        <dbReference type="Proteomes" id="UP001175271"/>
    </source>
</evidence>
<keyword evidence="9" id="KW-1185">Reference proteome</keyword>
<comment type="caution">
    <text evidence="8">The sequence shown here is derived from an EMBL/GenBank/DDBJ whole genome shotgun (WGS) entry which is preliminary data.</text>
</comment>
<reference evidence="8" key="1">
    <citation type="submission" date="2023-06" db="EMBL/GenBank/DDBJ databases">
        <title>Genomic analysis of the entomopathogenic nematode Steinernema hermaphroditum.</title>
        <authorList>
            <person name="Schwarz E.M."/>
            <person name="Heppert J.K."/>
            <person name="Baniya A."/>
            <person name="Schwartz H.T."/>
            <person name="Tan C.-H."/>
            <person name="Antoshechkin I."/>
            <person name="Sternberg P.W."/>
            <person name="Goodrich-Blair H."/>
            <person name="Dillman A.R."/>
        </authorList>
    </citation>
    <scope>NUCLEOTIDE SEQUENCE</scope>
    <source>
        <strain evidence="8">PS9179</strain>
        <tissue evidence="8">Whole animal</tissue>
    </source>
</reference>
<dbReference type="GO" id="GO:0000978">
    <property type="term" value="F:RNA polymerase II cis-regulatory region sequence-specific DNA binding"/>
    <property type="evidence" value="ECO:0007669"/>
    <property type="project" value="TreeGrafter"/>
</dbReference>
<name>A0AA39M1X5_9BILA</name>
<dbReference type="Proteomes" id="UP001175271">
    <property type="component" value="Unassembled WGS sequence"/>
</dbReference>
<protein>
    <recommendedName>
        <fullName evidence="7">C2H2-type domain-containing protein</fullName>
    </recommendedName>
</protein>
<dbReference type="EMBL" id="JAUCMV010000002">
    <property type="protein sequence ID" value="KAK0418621.1"/>
    <property type="molecule type" value="Genomic_DNA"/>
</dbReference>
<sequence>MEYSGGGPPPPSFPEPGWDTTTVASRSPKWRLLQKLLLLQRLHKRRRRLSLRTARLPTRLRSRHLLLEARRSRGRGSSAPSVEVRKFLTDHMRIQTGDKPFDYHLCPKRFADASNLRVHEKTHSPEKAFQSADCDKRLALSLYLKKHVKRRLHKPLPC</sequence>
<evidence type="ECO:0000256" key="3">
    <source>
        <dbReference type="ARBA" id="ARBA00022771"/>
    </source>
</evidence>
<evidence type="ECO:0000256" key="4">
    <source>
        <dbReference type="ARBA" id="ARBA00022833"/>
    </source>
</evidence>
<dbReference type="PANTHER" id="PTHR23235">
    <property type="entry name" value="KRUEPPEL-LIKE TRANSCRIPTION FACTOR"/>
    <property type="match status" value="1"/>
</dbReference>
<keyword evidence="2" id="KW-0677">Repeat</keyword>
<dbReference type="GO" id="GO:0008270">
    <property type="term" value="F:zinc ion binding"/>
    <property type="evidence" value="ECO:0007669"/>
    <property type="project" value="UniProtKB-KW"/>
</dbReference>
<keyword evidence="1" id="KW-0479">Metal-binding</keyword>
<keyword evidence="3 5" id="KW-0863">Zinc-finger</keyword>
<evidence type="ECO:0000313" key="8">
    <source>
        <dbReference type="EMBL" id="KAK0418621.1"/>
    </source>
</evidence>
<feature type="domain" description="C2H2-type" evidence="7">
    <location>
        <begin position="101"/>
        <end position="128"/>
    </location>
</feature>
<dbReference type="PANTHER" id="PTHR23235:SF120">
    <property type="entry name" value="KRUPPEL-LIKE FACTOR 15"/>
    <property type="match status" value="1"/>
</dbReference>
<dbReference type="Gene3D" id="3.30.160.60">
    <property type="entry name" value="Classic Zinc Finger"/>
    <property type="match status" value="1"/>
</dbReference>
<feature type="region of interest" description="Disordered" evidence="6">
    <location>
        <begin position="1"/>
        <end position="20"/>
    </location>
</feature>
<keyword evidence="4" id="KW-0862">Zinc</keyword>
<evidence type="ECO:0000259" key="7">
    <source>
        <dbReference type="PROSITE" id="PS50157"/>
    </source>
</evidence>
<dbReference type="SUPFAM" id="SSF57667">
    <property type="entry name" value="beta-beta-alpha zinc fingers"/>
    <property type="match status" value="1"/>
</dbReference>
<gene>
    <name evidence="8" type="ORF">QR680_013675</name>
</gene>